<dbReference type="GO" id="GO:0004175">
    <property type="term" value="F:endopeptidase activity"/>
    <property type="evidence" value="ECO:0007669"/>
    <property type="project" value="TreeGrafter"/>
</dbReference>
<name>A0A395LVU2_9BACT</name>
<dbReference type="EMBL" id="PHFL01000074">
    <property type="protein sequence ID" value="RFM22825.1"/>
    <property type="molecule type" value="Genomic_DNA"/>
</dbReference>
<dbReference type="FunFam" id="2.30.42.10:FF:000063">
    <property type="entry name" value="Peptidase, S41 family"/>
    <property type="match status" value="1"/>
</dbReference>
<dbReference type="InterPro" id="IPR036034">
    <property type="entry name" value="PDZ_sf"/>
</dbReference>
<dbReference type="SUPFAM" id="SSF50156">
    <property type="entry name" value="PDZ domain-like"/>
    <property type="match status" value="1"/>
</dbReference>
<dbReference type="Gene3D" id="2.30.42.10">
    <property type="match status" value="1"/>
</dbReference>
<evidence type="ECO:0000256" key="3">
    <source>
        <dbReference type="ARBA" id="ARBA00022801"/>
    </source>
</evidence>
<dbReference type="Pfam" id="PF22694">
    <property type="entry name" value="CtpB_N-like"/>
    <property type="match status" value="1"/>
</dbReference>
<dbReference type="CDD" id="cd06782">
    <property type="entry name" value="cpPDZ_CPP-like"/>
    <property type="match status" value="1"/>
</dbReference>
<proteinExistence type="inferred from homology"/>
<dbReference type="Pfam" id="PF03572">
    <property type="entry name" value="Peptidase_S41"/>
    <property type="match status" value="1"/>
</dbReference>
<dbReference type="Pfam" id="PF13180">
    <property type="entry name" value="PDZ_2"/>
    <property type="match status" value="1"/>
</dbReference>
<feature type="domain" description="PDZ" evidence="6">
    <location>
        <begin position="78"/>
        <end position="152"/>
    </location>
</feature>
<dbReference type="AlphaFoldDB" id="A0A395LVU2"/>
<dbReference type="PANTHER" id="PTHR32060:SF30">
    <property type="entry name" value="CARBOXY-TERMINAL PROCESSING PROTEASE CTPA"/>
    <property type="match status" value="1"/>
</dbReference>
<dbReference type="InterPro" id="IPR004447">
    <property type="entry name" value="Peptidase_S41A"/>
</dbReference>
<evidence type="ECO:0000256" key="5">
    <source>
        <dbReference type="RuleBase" id="RU004404"/>
    </source>
</evidence>
<dbReference type="PANTHER" id="PTHR32060">
    <property type="entry name" value="TAIL-SPECIFIC PROTEASE"/>
    <property type="match status" value="1"/>
</dbReference>
<evidence type="ECO:0000259" key="6">
    <source>
        <dbReference type="PROSITE" id="PS50106"/>
    </source>
</evidence>
<comment type="similarity">
    <text evidence="1 5">Belongs to the peptidase S41A family.</text>
</comment>
<organism evidence="7 8">
    <name type="scientific">Candidatus Thermochlorobacter aerophilus</name>
    <dbReference type="NCBI Taxonomy" id="1868324"/>
    <lineage>
        <taxon>Bacteria</taxon>
        <taxon>Pseudomonadati</taxon>
        <taxon>Chlorobiota</taxon>
        <taxon>Chlorobiia</taxon>
        <taxon>Chlorobiales</taxon>
        <taxon>Candidatus Thermochlorobacteriaceae</taxon>
        <taxon>Candidatus Thermochlorobacter</taxon>
    </lineage>
</organism>
<evidence type="ECO:0000256" key="4">
    <source>
        <dbReference type="ARBA" id="ARBA00022825"/>
    </source>
</evidence>
<dbReference type="InterPro" id="IPR055210">
    <property type="entry name" value="CtpA/B_N"/>
</dbReference>
<dbReference type="Gene3D" id="3.30.750.44">
    <property type="match status" value="1"/>
</dbReference>
<dbReference type="SMART" id="SM00228">
    <property type="entry name" value="PDZ"/>
    <property type="match status" value="1"/>
</dbReference>
<dbReference type="GO" id="GO:0030288">
    <property type="term" value="C:outer membrane-bounded periplasmic space"/>
    <property type="evidence" value="ECO:0007669"/>
    <property type="project" value="TreeGrafter"/>
</dbReference>
<dbReference type="PROSITE" id="PS50106">
    <property type="entry name" value="PDZ"/>
    <property type="match status" value="1"/>
</dbReference>
<dbReference type="InterPro" id="IPR005151">
    <property type="entry name" value="Tail-specific_protease"/>
</dbReference>
<dbReference type="NCBIfam" id="TIGR00225">
    <property type="entry name" value="prc"/>
    <property type="match status" value="1"/>
</dbReference>
<dbReference type="SUPFAM" id="SSF52096">
    <property type="entry name" value="ClpP/crotonase"/>
    <property type="match status" value="1"/>
</dbReference>
<dbReference type="SMART" id="SM00245">
    <property type="entry name" value="TSPc"/>
    <property type="match status" value="1"/>
</dbReference>
<keyword evidence="4 5" id="KW-0720">Serine protease</keyword>
<accession>A0A395LVU2</accession>
<sequence length="560" mass="63629">MGRFSFGILIVGVLVFGIVVGTQIKASISGDNLYEQQKKFSQAFLYVTKYYVDDVDTQKLTEGAIEGMLEKLDPHSAYLSAEQNRRSKEEFQGNFEGIGIEFDVLNDTLFVVAPVIGGPSDKLGIMSGDKIVEIDDSSAIGITREAVIKRLRGPKGTKVKVKIIRPGEKEPLYFVITRDKIPTYSVGVSMMLKDDIGYIYIDRFVQTTHDEFLEALKELKAKGMKKLILDLRQNPGGYLDQAIKISDEFLGGVQKIVYTKGRSSPEENVYSKPGDSFEKEPLIIIVNRGSASASEIVAGAVQDHDRGLIVGETTFGKGLVQRPFDLPDGSQIRVTVARYYTPSGRSIQRPYDISKRGREEYYNEIHERGWNELGINSPDPEVRKRVQEMRNRREPIETSLFIKPDSIHKPYRTDKGRIVLGGGGIMPDYLIMPDTVTRYYRQVRAARVFEEFAQHYIEQNPILRKKYEQNFEKFRKEFEVSGDMMKQFIALATKKNIPFNEAEYARDERYLKNAIKGNIARQIWGSKYERMIFAEEDNIVQEAIKLFPKAEALAKLGSVK</sequence>
<evidence type="ECO:0000313" key="8">
    <source>
        <dbReference type="Proteomes" id="UP000266389"/>
    </source>
</evidence>
<dbReference type="Gene3D" id="3.90.226.10">
    <property type="entry name" value="2-enoyl-CoA Hydratase, Chain A, domain 1"/>
    <property type="match status" value="1"/>
</dbReference>
<evidence type="ECO:0000256" key="1">
    <source>
        <dbReference type="ARBA" id="ARBA00009179"/>
    </source>
</evidence>
<evidence type="ECO:0000256" key="2">
    <source>
        <dbReference type="ARBA" id="ARBA00022670"/>
    </source>
</evidence>
<gene>
    <name evidence="7" type="ORF">D0433_14260</name>
</gene>
<dbReference type="GO" id="GO:0006508">
    <property type="term" value="P:proteolysis"/>
    <property type="evidence" value="ECO:0007669"/>
    <property type="project" value="UniProtKB-KW"/>
</dbReference>
<reference evidence="7 8" key="1">
    <citation type="journal article" date="2011" name="ISME J.">
        <title>Community ecology of hot spring cyanobacterial mats: predominant populations and their functional potential.</title>
        <authorList>
            <person name="Klatt C.G."/>
            <person name="Wood J.M."/>
            <person name="Rusch D.B."/>
            <person name="Bateson M.M."/>
            <person name="Hamamura N."/>
            <person name="Heidelberg J.F."/>
            <person name="Grossman A.R."/>
            <person name="Bhaya D."/>
            <person name="Cohan F.M."/>
            <person name="Kuhl M."/>
            <person name="Bryant D.A."/>
            <person name="Ward D.M."/>
        </authorList>
    </citation>
    <scope>NUCLEOTIDE SEQUENCE [LARGE SCALE GENOMIC DNA]</scope>
    <source>
        <strain evidence="7">OS</strain>
    </source>
</reference>
<dbReference type="GO" id="GO:0008236">
    <property type="term" value="F:serine-type peptidase activity"/>
    <property type="evidence" value="ECO:0007669"/>
    <property type="project" value="UniProtKB-KW"/>
</dbReference>
<keyword evidence="3 5" id="KW-0378">Hydrolase</keyword>
<evidence type="ECO:0000313" key="7">
    <source>
        <dbReference type="EMBL" id="RFM22825.1"/>
    </source>
</evidence>
<protein>
    <submittedName>
        <fullName evidence="7">S41 family peptidase</fullName>
    </submittedName>
</protein>
<dbReference type="GO" id="GO:0007165">
    <property type="term" value="P:signal transduction"/>
    <property type="evidence" value="ECO:0007669"/>
    <property type="project" value="TreeGrafter"/>
</dbReference>
<dbReference type="InterPro" id="IPR001478">
    <property type="entry name" value="PDZ"/>
</dbReference>
<comment type="caution">
    <text evidence="7">The sequence shown here is derived from an EMBL/GenBank/DDBJ whole genome shotgun (WGS) entry which is preliminary data.</text>
</comment>
<keyword evidence="2 5" id="KW-0645">Protease</keyword>
<dbReference type="CDD" id="cd07560">
    <property type="entry name" value="Peptidase_S41_CPP"/>
    <property type="match status" value="1"/>
</dbReference>
<dbReference type="InterPro" id="IPR029045">
    <property type="entry name" value="ClpP/crotonase-like_dom_sf"/>
</dbReference>
<dbReference type="Proteomes" id="UP000266389">
    <property type="component" value="Unassembled WGS sequence"/>
</dbReference>